<feature type="transmembrane region" description="Helical" evidence="1">
    <location>
        <begin position="153"/>
        <end position="174"/>
    </location>
</feature>
<dbReference type="RefSeq" id="WP_380077118.1">
    <property type="nucleotide sequence ID" value="NZ_JBHRZF010000100.1"/>
</dbReference>
<feature type="transmembrane region" description="Helical" evidence="1">
    <location>
        <begin position="30"/>
        <end position="50"/>
    </location>
</feature>
<feature type="transmembrane region" description="Helical" evidence="1">
    <location>
        <begin position="186"/>
        <end position="206"/>
    </location>
</feature>
<sequence length="427" mass="45849">MDILRDAWRDLLSMLLGAVRLLGRHWPQLLALYLAGAAARMAFLWLALSVSKSSSLLGVLLVPLAPLGTLVSLVFMLRVMGASLPALQGTVQERSEDQRWRDTLKSVAQVIIPFLAVYASQGLLKEDSRQFVYNATVDETLNNPLSANYARTLMADGALLIGIVLVAMLVRKWIAANRLTEKRLGWGVLGSYVEGLWLVTLGATLASQLSALKDWVTSRALVQGAIQVHETVREAPGVVGQTFGSVVEWLAALLGSAGGLVVVPVAWLAIGALVYGSKLTARELPVVATPEQVTERLKRIPNPVRQLAAQVVEPVVTPVKNTLTAISKIAAAGVLPMIFFCVTFGLIGKLSKLAVAWVAHWLIGPQAALWQAALDPYVALAERGAYLIVTVAMVAAAVNRIVNAEREEAARKAQEQRAAKQAEATPA</sequence>
<keyword evidence="3" id="KW-1185">Reference proteome</keyword>
<dbReference type="Proteomes" id="UP001595748">
    <property type="component" value="Unassembled WGS sequence"/>
</dbReference>
<feature type="transmembrane region" description="Helical" evidence="1">
    <location>
        <begin position="56"/>
        <end position="77"/>
    </location>
</feature>
<name>A0ABV8A8I8_9DEIO</name>
<gene>
    <name evidence="2" type="ORF">ACFOPQ_08575</name>
</gene>
<keyword evidence="1" id="KW-1133">Transmembrane helix</keyword>
<accession>A0ABV8A8I8</accession>
<keyword evidence="1" id="KW-0472">Membrane</keyword>
<proteinExistence type="predicted"/>
<protein>
    <submittedName>
        <fullName evidence="2">Uncharacterized protein</fullName>
    </submittedName>
</protein>
<dbReference type="EMBL" id="JBHRZF010000100">
    <property type="protein sequence ID" value="MFC3860817.1"/>
    <property type="molecule type" value="Genomic_DNA"/>
</dbReference>
<organism evidence="2 3">
    <name type="scientific">Deinococcus antarcticus</name>
    <dbReference type="NCBI Taxonomy" id="1298767"/>
    <lineage>
        <taxon>Bacteria</taxon>
        <taxon>Thermotogati</taxon>
        <taxon>Deinococcota</taxon>
        <taxon>Deinococci</taxon>
        <taxon>Deinococcales</taxon>
        <taxon>Deinococcaceae</taxon>
        <taxon>Deinococcus</taxon>
    </lineage>
</organism>
<reference evidence="3" key="1">
    <citation type="journal article" date="2019" name="Int. J. Syst. Evol. Microbiol.">
        <title>The Global Catalogue of Microorganisms (GCM) 10K type strain sequencing project: providing services to taxonomists for standard genome sequencing and annotation.</title>
        <authorList>
            <consortium name="The Broad Institute Genomics Platform"/>
            <consortium name="The Broad Institute Genome Sequencing Center for Infectious Disease"/>
            <person name="Wu L."/>
            <person name="Ma J."/>
        </authorList>
    </citation>
    <scope>NUCLEOTIDE SEQUENCE [LARGE SCALE GENOMIC DNA]</scope>
    <source>
        <strain evidence="3">CCTCC AB 2013263</strain>
    </source>
</reference>
<evidence type="ECO:0000313" key="2">
    <source>
        <dbReference type="EMBL" id="MFC3860817.1"/>
    </source>
</evidence>
<feature type="transmembrane region" description="Helical" evidence="1">
    <location>
        <begin position="249"/>
        <end position="275"/>
    </location>
</feature>
<feature type="transmembrane region" description="Helical" evidence="1">
    <location>
        <begin position="329"/>
        <end position="347"/>
    </location>
</feature>
<comment type="caution">
    <text evidence="2">The sequence shown here is derived from an EMBL/GenBank/DDBJ whole genome shotgun (WGS) entry which is preliminary data.</text>
</comment>
<evidence type="ECO:0000313" key="3">
    <source>
        <dbReference type="Proteomes" id="UP001595748"/>
    </source>
</evidence>
<feature type="transmembrane region" description="Helical" evidence="1">
    <location>
        <begin position="384"/>
        <end position="402"/>
    </location>
</feature>
<evidence type="ECO:0000256" key="1">
    <source>
        <dbReference type="SAM" id="Phobius"/>
    </source>
</evidence>
<keyword evidence="1" id="KW-0812">Transmembrane</keyword>